<organism evidence="2 3">
    <name type="scientific">Pseudomonas batumici</name>
    <dbReference type="NCBI Taxonomy" id="226910"/>
    <lineage>
        <taxon>Bacteria</taxon>
        <taxon>Pseudomonadati</taxon>
        <taxon>Pseudomonadota</taxon>
        <taxon>Gammaproteobacteria</taxon>
        <taxon>Pseudomonadales</taxon>
        <taxon>Pseudomonadaceae</taxon>
        <taxon>Pseudomonas</taxon>
    </lineage>
</organism>
<feature type="domain" description="Gamma-glutamylcyclotransferase AIG2-like" evidence="1">
    <location>
        <begin position="11"/>
        <end position="116"/>
    </location>
</feature>
<dbReference type="Pfam" id="PF06094">
    <property type="entry name" value="GGACT"/>
    <property type="match status" value="1"/>
</dbReference>
<accession>A0A0C2I2Z5</accession>
<dbReference type="STRING" id="226910.UCMB321_2722"/>
<dbReference type="SUPFAM" id="SSF110857">
    <property type="entry name" value="Gamma-glutamyl cyclotransferase-like"/>
    <property type="match status" value="1"/>
</dbReference>
<evidence type="ECO:0000259" key="1">
    <source>
        <dbReference type="Pfam" id="PF06094"/>
    </source>
</evidence>
<dbReference type="EMBL" id="JXDG01000035">
    <property type="protein sequence ID" value="KIH83596.1"/>
    <property type="molecule type" value="Genomic_DNA"/>
</dbReference>
<dbReference type="OrthoDB" id="9798388at2"/>
<comment type="caution">
    <text evidence="2">The sequence shown here is derived from an EMBL/GenBank/DDBJ whole genome shotgun (WGS) entry which is preliminary data.</text>
</comment>
<evidence type="ECO:0000313" key="3">
    <source>
        <dbReference type="Proteomes" id="UP000031535"/>
    </source>
</evidence>
<sequence length="117" mass="12914">MSDFTETPVLLFSYGTLQDKAVQLSNFGRELVGDADRMLGYAQAWVEITDPQVLATSGKTHHPIVRPCRNPEDSVSGMLFRITAEELAAADAYEVSDYRRVSVRLASGLDAWVYVSA</sequence>
<dbReference type="InterPro" id="IPR009288">
    <property type="entry name" value="AIG2-like_dom"/>
</dbReference>
<dbReference type="Gene3D" id="3.10.490.10">
    <property type="entry name" value="Gamma-glutamyl cyclotransferase-like"/>
    <property type="match status" value="1"/>
</dbReference>
<dbReference type="AlphaFoldDB" id="A0A0C2I2Z5"/>
<evidence type="ECO:0000313" key="2">
    <source>
        <dbReference type="EMBL" id="KIH83596.1"/>
    </source>
</evidence>
<dbReference type="InterPro" id="IPR013024">
    <property type="entry name" value="GGCT-like"/>
</dbReference>
<name>A0A0C2I2Z5_9PSED</name>
<dbReference type="InterPro" id="IPR036568">
    <property type="entry name" value="GGCT-like_sf"/>
</dbReference>
<dbReference type="Proteomes" id="UP000031535">
    <property type="component" value="Unassembled WGS sequence"/>
</dbReference>
<protein>
    <recommendedName>
        <fullName evidence="1">Gamma-glutamylcyclotransferase AIG2-like domain-containing protein</fullName>
    </recommendedName>
</protein>
<proteinExistence type="predicted"/>
<reference evidence="2 3" key="1">
    <citation type="submission" date="2015-01" db="EMBL/GenBank/DDBJ databases">
        <title>Complete genome of Pseudomonas batumici UCM B-321 producer of the batumin antibiotic with strong antistaphilococcal and potential anticancer activity.</title>
        <authorList>
            <person name="Klochko V.V."/>
            <person name="Zelena L.B."/>
            <person name="Elena K.A."/>
            <person name="Reva O.N."/>
        </authorList>
    </citation>
    <scope>NUCLEOTIDE SEQUENCE [LARGE SCALE GENOMIC DNA]</scope>
    <source>
        <strain evidence="2 3">UCM B-321</strain>
    </source>
</reference>
<gene>
    <name evidence="2" type="ORF">UCMB321_2722</name>
</gene>
<dbReference type="PATRIC" id="fig|226910.6.peg.2712"/>
<dbReference type="RefSeq" id="WP_040067528.1">
    <property type="nucleotide sequence ID" value="NZ_JXDG01000035.1"/>
</dbReference>
<keyword evidence="3" id="KW-1185">Reference proteome</keyword>
<dbReference type="CDD" id="cd06661">
    <property type="entry name" value="GGCT_like"/>
    <property type="match status" value="1"/>
</dbReference>